<dbReference type="InterPro" id="IPR050951">
    <property type="entry name" value="Retrovirus_Pol_polyprotein"/>
</dbReference>
<feature type="domain" description="Integrase catalytic" evidence="4">
    <location>
        <begin position="199"/>
        <end position="360"/>
    </location>
</feature>
<dbReference type="EMBL" id="LGRX02012973">
    <property type="protein sequence ID" value="KAK3266564.1"/>
    <property type="molecule type" value="Genomic_DNA"/>
</dbReference>
<dbReference type="InterPro" id="IPR016197">
    <property type="entry name" value="Chromo-like_dom_sf"/>
</dbReference>
<evidence type="ECO:0000256" key="1">
    <source>
        <dbReference type="SAM" id="Coils"/>
    </source>
</evidence>
<evidence type="ECO:0008006" key="7">
    <source>
        <dbReference type="Google" id="ProtNLM"/>
    </source>
</evidence>
<dbReference type="AlphaFoldDB" id="A0AAE0FV31"/>
<dbReference type="InterPro" id="IPR036397">
    <property type="entry name" value="RNaseH_sf"/>
</dbReference>
<dbReference type="GO" id="GO:0015074">
    <property type="term" value="P:DNA integration"/>
    <property type="evidence" value="ECO:0007669"/>
    <property type="project" value="InterPro"/>
</dbReference>
<evidence type="ECO:0000313" key="5">
    <source>
        <dbReference type="EMBL" id="KAK3266564.1"/>
    </source>
</evidence>
<dbReference type="PROSITE" id="PS50013">
    <property type="entry name" value="CHROMO_2"/>
    <property type="match status" value="1"/>
</dbReference>
<name>A0AAE0FV31_9CHLO</name>
<dbReference type="SMART" id="SM00298">
    <property type="entry name" value="CHROMO"/>
    <property type="match status" value="1"/>
</dbReference>
<feature type="domain" description="Chromo" evidence="3">
    <location>
        <begin position="533"/>
        <end position="598"/>
    </location>
</feature>
<organism evidence="5 6">
    <name type="scientific">Cymbomonas tetramitiformis</name>
    <dbReference type="NCBI Taxonomy" id="36881"/>
    <lineage>
        <taxon>Eukaryota</taxon>
        <taxon>Viridiplantae</taxon>
        <taxon>Chlorophyta</taxon>
        <taxon>Pyramimonadophyceae</taxon>
        <taxon>Pyramimonadales</taxon>
        <taxon>Pyramimonadaceae</taxon>
        <taxon>Cymbomonas</taxon>
    </lineage>
</organism>
<evidence type="ECO:0000256" key="2">
    <source>
        <dbReference type="SAM" id="MobiDB-lite"/>
    </source>
</evidence>
<evidence type="ECO:0000259" key="4">
    <source>
        <dbReference type="PROSITE" id="PS50994"/>
    </source>
</evidence>
<dbReference type="Gene3D" id="2.40.50.40">
    <property type="match status" value="1"/>
</dbReference>
<dbReference type="InterPro" id="IPR001584">
    <property type="entry name" value="Integrase_cat-core"/>
</dbReference>
<feature type="region of interest" description="Disordered" evidence="2">
    <location>
        <begin position="39"/>
        <end position="64"/>
    </location>
</feature>
<accession>A0AAE0FV31</accession>
<reference evidence="5 6" key="1">
    <citation type="journal article" date="2015" name="Genome Biol. Evol.">
        <title>Comparative Genomics of a Bacterivorous Green Alga Reveals Evolutionary Causalities and Consequences of Phago-Mixotrophic Mode of Nutrition.</title>
        <authorList>
            <person name="Burns J.A."/>
            <person name="Paasch A."/>
            <person name="Narechania A."/>
            <person name="Kim E."/>
        </authorList>
    </citation>
    <scope>NUCLEOTIDE SEQUENCE [LARGE SCALE GENOMIC DNA]</scope>
    <source>
        <strain evidence="5 6">PLY_AMNH</strain>
    </source>
</reference>
<dbReference type="PANTHER" id="PTHR37984">
    <property type="entry name" value="PROTEIN CBG26694"/>
    <property type="match status" value="1"/>
</dbReference>
<gene>
    <name evidence="5" type="ORF">CYMTET_24807</name>
</gene>
<keyword evidence="1" id="KW-0175">Coiled coil</keyword>
<proteinExistence type="predicted"/>
<protein>
    <recommendedName>
        <fullName evidence="7">Integrase catalytic domain-containing protein</fullName>
    </recommendedName>
</protein>
<dbReference type="InterPro" id="IPR029063">
    <property type="entry name" value="SAM-dependent_MTases_sf"/>
</dbReference>
<dbReference type="PANTHER" id="PTHR37984:SF5">
    <property type="entry name" value="PROTEIN NYNRIN-LIKE"/>
    <property type="match status" value="1"/>
</dbReference>
<feature type="coiled-coil region" evidence="1">
    <location>
        <begin position="390"/>
        <end position="417"/>
    </location>
</feature>
<dbReference type="GO" id="GO:0003676">
    <property type="term" value="F:nucleic acid binding"/>
    <property type="evidence" value="ECO:0007669"/>
    <property type="project" value="InterPro"/>
</dbReference>
<dbReference type="InterPro" id="IPR012337">
    <property type="entry name" value="RNaseH-like_sf"/>
</dbReference>
<dbReference type="Gene3D" id="3.40.50.150">
    <property type="entry name" value="Vaccinia Virus protein VP39"/>
    <property type="match status" value="1"/>
</dbReference>
<dbReference type="InterPro" id="IPR000953">
    <property type="entry name" value="Chromo/chromo_shadow_dom"/>
</dbReference>
<dbReference type="SUPFAM" id="SSF53335">
    <property type="entry name" value="S-adenosyl-L-methionine-dependent methyltransferases"/>
    <property type="match status" value="1"/>
</dbReference>
<comment type="caution">
    <text evidence="5">The sequence shown here is derived from an EMBL/GenBank/DDBJ whole genome shotgun (WGS) entry which is preliminary data.</text>
</comment>
<dbReference type="PROSITE" id="PS50994">
    <property type="entry name" value="INTEGRASE"/>
    <property type="match status" value="1"/>
</dbReference>
<dbReference type="SUPFAM" id="SSF54160">
    <property type="entry name" value="Chromo domain-like"/>
    <property type="match status" value="1"/>
</dbReference>
<dbReference type="SUPFAM" id="SSF53098">
    <property type="entry name" value="Ribonuclease H-like"/>
    <property type="match status" value="1"/>
</dbReference>
<sequence length="852" mass="96498">MAAVSGRVTRSCPTRHAILMVPRGGAQRVHGDRAPSRLFGEEMSGPGSVTPHTRAPATSAERSTHVRVAAEACVADAPGEMAPSDGTPRHTQTRGAALVLVSLQGEHERCSPAPFPTAPGESVQAWTAFLLGGKRARRGWHTMTTASAPSAPPRGSRIDGRCLGPRDAQLPHQARHTHVCQSVRPRGTYPDGLLNPHSIPNRPWQDVAVDFVTGLSVSERGNDAFVAFTCKLTKMVHVIPMNFGDSSAAVVARIYFDSVWRLHDAPMKIVSDRDPRFQDAFWQELMRPMGVKVARTTPYNPRSDGQAEHSNRVIEDMLRSFVDANVEVWDLFTTNVEFAINDSRRESTGFTPFELVFGFSPLSQLNLFLEAAQSTAGRRTGGVGTAHEVAAKFSSQLRDARQRLELAQQRQREQFDRRHGQREYAVGDLVWIEAKHLTEKVMDRSICRKLTKRWHGPVPVTERFFSDMQMTIMPEADRGAPVAYRLRLPPHWRIHDVFAQHRLRPYTSGQDAFAARDHLAVPKQVVVDGQKEAHVEHILARRVRSVRGKEVEEWKVRWTGYSKAHDQWRTRGKLERGGPLQQLREFEQARLRMEAQVRDEATRRREQRGRHSAQAGVTLAHLITNPCDELDQLEQMEHDTLLPWEHQELAEDGPLALVTELMAIQAETTRVPRILVLFSGTGSVEREFLNCFPTASVVTLDSEHTWHPTHVQDILKWDYKECPPGFFDVVWASPPCRQYSQARTTGGPPDLPQADKIVRRTLQIIDYLEPKHWFMENPRGRFPDALRLRPLMRQLPPPLGPIRSKLERGNPQVYTLYQRPCCDNFSDIYASARLKTRFRFQAAPFFMTVVPW</sequence>
<dbReference type="Gene3D" id="3.30.420.10">
    <property type="entry name" value="Ribonuclease H-like superfamily/Ribonuclease H"/>
    <property type="match status" value="1"/>
</dbReference>
<keyword evidence="6" id="KW-1185">Reference proteome</keyword>
<evidence type="ECO:0000313" key="6">
    <source>
        <dbReference type="Proteomes" id="UP001190700"/>
    </source>
</evidence>
<evidence type="ECO:0000259" key="3">
    <source>
        <dbReference type="PROSITE" id="PS50013"/>
    </source>
</evidence>
<dbReference type="Proteomes" id="UP001190700">
    <property type="component" value="Unassembled WGS sequence"/>
</dbReference>